<dbReference type="AlphaFoldDB" id="A0A4V4N7A6"/>
<dbReference type="Pfam" id="PF00149">
    <property type="entry name" value="Metallophos"/>
    <property type="match status" value="1"/>
</dbReference>
<dbReference type="EC" id="3.6.1.41" evidence="5"/>
<dbReference type="InterPro" id="IPR004843">
    <property type="entry name" value="Calcineurin-like_PHP"/>
</dbReference>
<gene>
    <name evidence="5" type="primary">apaH</name>
    <name evidence="7" type="ORF">E5K04_13555</name>
</gene>
<evidence type="ECO:0000256" key="4">
    <source>
        <dbReference type="ARBA" id="ARBA00049417"/>
    </source>
</evidence>
<keyword evidence="8" id="KW-1185">Reference proteome</keyword>
<evidence type="ECO:0000256" key="3">
    <source>
        <dbReference type="ARBA" id="ARBA00022801"/>
    </source>
</evidence>
<evidence type="ECO:0000256" key="1">
    <source>
        <dbReference type="ARBA" id="ARBA00003413"/>
    </source>
</evidence>
<dbReference type="Proteomes" id="UP000308891">
    <property type="component" value="Unassembled WGS sequence"/>
</dbReference>
<proteinExistence type="inferred from homology"/>
<dbReference type="GO" id="GO:0008803">
    <property type="term" value="F:bis(5'-nucleosyl)-tetraphosphatase (symmetrical) activity"/>
    <property type="evidence" value="ECO:0007669"/>
    <property type="project" value="UniProtKB-UniRule"/>
</dbReference>
<dbReference type="NCBIfam" id="TIGR00668">
    <property type="entry name" value="apaH"/>
    <property type="match status" value="1"/>
</dbReference>
<dbReference type="InterPro" id="IPR004617">
    <property type="entry name" value="ApaH"/>
</dbReference>
<name>A0A4V4N7A6_9NEIS</name>
<dbReference type="NCBIfam" id="NF001204">
    <property type="entry name" value="PRK00166.1"/>
    <property type="match status" value="1"/>
</dbReference>
<sequence>MSTYAIGDIQGCYQPLLDLLQRIDFSPSRDTLWLTGDLVNRGPGSLDVLRWAFRHQDSLHMVLGNHDLHLLAVAEGYGRLGKSDTLTPILDASDGKLMLDWLRCQPLMLYDGEWAMVHAGLLPQWDIEKALDLAEEVEETLAGKDYRYFLSRMYGNKPARWSEELRGIDRMRLTVNAMTRMRLVGRDGEIDFAFKGELPDAPANLVPWFDAPGRKSAGTPIVCGHWSALGLRMEEDVCAIDSGCLWGGSLTALRLEDRQVFAQPCPAFRAIG</sequence>
<evidence type="ECO:0000259" key="6">
    <source>
        <dbReference type="Pfam" id="PF00149"/>
    </source>
</evidence>
<dbReference type="RefSeq" id="WP_136555027.1">
    <property type="nucleotide sequence ID" value="NZ_STGJ01000017.1"/>
</dbReference>
<dbReference type="SUPFAM" id="SSF56300">
    <property type="entry name" value="Metallo-dependent phosphatases"/>
    <property type="match status" value="1"/>
</dbReference>
<dbReference type="PIRSF" id="PIRSF000903">
    <property type="entry name" value="B5n-ttraPtase_sm"/>
    <property type="match status" value="1"/>
</dbReference>
<comment type="caution">
    <text evidence="7">The sequence shown here is derived from an EMBL/GenBank/DDBJ whole genome shotgun (WGS) entry which is preliminary data.</text>
</comment>
<dbReference type="PANTHER" id="PTHR40942">
    <property type="match status" value="1"/>
</dbReference>
<evidence type="ECO:0000313" key="8">
    <source>
        <dbReference type="Proteomes" id="UP000308891"/>
    </source>
</evidence>
<dbReference type="EMBL" id="STGJ01000017">
    <property type="protein sequence ID" value="TIC79563.1"/>
    <property type="molecule type" value="Genomic_DNA"/>
</dbReference>
<dbReference type="InterPro" id="IPR029052">
    <property type="entry name" value="Metallo-depent_PP-like"/>
</dbReference>
<keyword evidence="3 5" id="KW-0378">Hydrolase</keyword>
<accession>A0A4V4N7A6</accession>
<evidence type="ECO:0000313" key="7">
    <source>
        <dbReference type="EMBL" id="TIC79563.1"/>
    </source>
</evidence>
<reference evidence="7 8" key="1">
    <citation type="submission" date="2019-04" db="EMBL/GenBank/DDBJ databases">
        <title>Crenobacter sp. nov.</title>
        <authorList>
            <person name="Shi S."/>
        </authorList>
    </citation>
    <scope>NUCLEOTIDE SEQUENCE [LARGE SCALE GENOMIC DNA]</scope>
    <source>
        <strain evidence="7 8">GY 70310</strain>
    </source>
</reference>
<protein>
    <recommendedName>
        <fullName evidence="5">Bis(5'-nucleosyl)-tetraphosphatase, symmetrical</fullName>
        <ecNumber evidence="5">3.6.1.41</ecNumber>
    </recommendedName>
    <alternativeName>
        <fullName evidence="5">Ap4A hydrolase</fullName>
    </alternativeName>
    <alternativeName>
        <fullName evidence="5">Diadenosine 5',5'''-P1,P4-tetraphosphate pyrophosphohydrolase</fullName>
    </alternativeName>
    <alternativeName>
        <fullName evidence="5">Diadenosine tetraphosphatase</fullName>
    </alternativeName>
</protein>
<evidence type="ECO:0000256" key="2">
    <source>
        <dbReference type="ARBA" id="ARBA00005419"/>
    </source>
</evidence>
<comment type="catalytic activity">
    <reaction evidence="4 5">
        <text>P(1),P(4)-bis(5'-adenosyl) tetraphosphate + H2O = 2 ADP + 2 H(+)</text>
        <dbReference type="Rhea" id="RHEA:24252"/>
        <dbReference type="ChEBI" id="CHEBI:15377"/>
        <dbReference type="ChEBI" id="CHEBI:15378"/>
        <dbReference type="ChEBI" id="CHEBI:58141"/>
        <dbReference type="ChEBI" id="CHEBI:456216"/>
        <dbReference type="EC" id="3.6.1.41"/>
    </reaction>
</comment>
<evidence type="ECO:0000256" key="5">
    <source>
        <dbReference type="HAMAP-Rule" id="MF_00199"/>
    </source>
</evidence>
<comment type="similarity">
    <text evidence="2 5">Belongs to the Ap4A hydrolase family.</text>
</comment>
<dbReference type="HAMAP" id="MF_00199">
    <property type="entry name" value="ApaH"/>
    <property type="match status" value="1"/>
</dbReference>
<feature type="domain" description="Calcineurin-like phosphoesterase" evidence="6">
    <location>
        <begin position="2"/>
        <end position="137"/>
    </location>
</feature>
<dbReference type="OrthoDB" id="9807890at2"/>
<comment type="function">
    <text evidence="1 5">Hydrolyzes diadenosine 5',5'''-P1,P4-tetraphosphate to yield ADP.</text>
</comment>
<dbReference type="Gene3D" id="3.60.21.10">
    <property type="match status" value="1"/>
</dbReference>
<organism evidence="7 8">
    <name type="scientific">Crenobacter intestini</name>
    <dbReference type="NCBI Taxonomy" id="2563443"/>
    <lineage>
        <taxon>Bacteria</taxon>
        <taxon>Pseudomonadati</taxon>
        <taxon>Pseudomonadota</taxon>
        <taxon>Betaproteobacteria</taxon>
        <taxon>Neisseriales</taxon>
        <taxon>Neisseriaceae</taxon>
        <taxon>Crenobacter</taxon>
    </lineage>
</organism>
<dbReference type="CDD" id="cd07422">
    <property type="entry name" value="MPP_ApaH"/>
    <property type="match status" value="1"/>
</dbReference>
<dbReference type="PANTHER" id="PTHR40942:SF4">
    <property type="entry name" value="CYTOCHROME C5"/>
    <property type="match status" value="1"/>
</dbReference>